<dbReference type="PROSITE" id="PS50042">
    <property type="entry name" value="CNMP_BINDING_3"/>
    <property type="match status" value="2"/>
</dbReference>
<dbReference type="InterPro" id="IPR018488">
    <property type="entry name" value="cNMP-bd_CS"/>
</dbReference>
<dbReference type="AlphaFoldDB" id="A0A8H6F490"/>
<evidence type="ECO:0000256" key="2">
    <source>
        <dbReference type="ARBA" id="ARBA00022448"/>
    </source>
</evidence>
<dbReference type="InterPro" id="IPR001810">
    <property type="entry name" value="F-box_dom"/>
</dbReference>
<dbReference type="InterPro" id="IPR006553">
    <property type="entry name" value="Leu-rich_rpt_Cys-con_subtyp"/>
</dbReference>
<gene>
    <name evidence="12" type="ORF">FOB64_004575</name>
</gene>
<dbReference type="SMART" id="SM00367">
    <property type="entry name" value="LRR_CC"/>
    <property type="match status" value="6"/>
</dbReference>
<dbReference type="InterPro" id="IPR018490">
    <property type="entry name" value="cNMP-bd_dom_sf"/>
</dbReference>
<dbReference type="Pfam" id="PF12937">
    <property type="entry name" value="F-box-like"/>
    <property type="match status" value="1"/>
</dbReference>
<dbReference type="Pfam" id="PF00027">
    <property type="entry name" value="cNMP_binding"/>
    <property type="match status" value="2"/>
</dbReference>
<evidence type="ECO:0000256" key="4">
    <source>
        <dbReference type="ARBA" id="ARBA00022989"/>
    </source>
</evidence>
<keyword evidence="6" id="KW-0472">Membrane</keyword>
<feature type="domain" description="F-box" evidence="11">
    <location>
        <begin position="380"/>
        <end position="426"/>
    </location>
</feature>
<dbReference type="SUPFAM" id="SSF51206">
    <property type="entry name" value="cAMP-binding domain-like"/>
    <property type="match status" value="2"/>
</dbReference>
<evidence type="ECO:0000256" key="3">
    <source>
        <dbReference type="ARBA" id="ARBA00022692"/>
    </source>
</evidence>
<dbReference type="Gene3D" id="1.20.1280.50">
    <property type="match status" value="1"/>
</dbReference>
<dbReference type="GO" id="GO:0016020">
    <property type="term" value="C:membrane"/>
    <property type="evidence" value="ECO:0007669"/>
    <property type="project" value="UniProtKB-SubCell"/>
</dbReference>
<organism evidence="12 13">
    <name type="scientific">Candida albicans</name>
    <name type="common">Yeast</name>
    <dbReference type="NCBI Taxonomy" id="5476"/>
    <lineage>
        <taxon>Eukaryota</taxon>
        <taxon>Fungi</taxon>
        <taxon>Dikarya</taxon>
        <taxon>Ascomycota</taxon>
        <taxon>Saccharomycotina</taxon>
        <taxon>Pichiomycetes</taxon>
        <taxon>Debaryomycetaceae</taxon>
        <taxon>Candida/Lodderomyces clade</taxon>
        <taxon>Candida</taxon>
    </lineage>
</organism>
<reference evidence="12 13" key="1">
    <citation type="submission" date="2020-03" db="EMBL/GenBank/DDBJ databases">
        <title>FDA dAtabase for Regulatory Grade micrObial Sequences (FDA-ARGOS): Supporting development and validation of Infectious Disease Dx tests.</title>
        <authorList>
            <person name="Campos J."/>
            <person name="Goldberg B."/>
            <person name="Tallon L."/>
            <person name="Sadzewicz L."/>
            <person name="Vavikolanu K."/>
            <person name="Mehta A."/>
            <person name="Aluvathingal J."/>
            <person name="Nadendla S."/>
            <person name="Nandy P."/>
            <person name="Geyer C."/>
            <person name="Yan Y."/>
            <person name="Sichtig H."/>
        </authorList>
    </citation>
    <scope>NUCLEOTIDE SEQUENCE [LARGE SCALE GENOMIC DNA]</scope>
    <source>
        <strain evidence="12 13">FDAARGOS_656</strain>
    </source>
</reference>
<evidence type="ECO:0000256" key="6">
    <source>
        <dbReference type="ARBA" id="ARBA00023136"/>
    </source>
</evidence>
<dbReference type="InterPro" id="IPR036047">
    <property type="entry name" value="F-box-like_dom_sf"/>
</dbReference>
<evidence type="ECO:0000313" key="13">
    <source>
        <dbReference type="Proteomes" id="UP000536275"/>
    </source>
</evidence>
<keyword evidence="3" id="KW-0812">Transmembrane</keyword>
<keyword evidence="7" id="KW-1071">Ligand-gated ion channel</keyword>
<proteinExistence type="predicted"/>
<comment type="subcellular location">
    <subcellularLocation>
        <location evidence="1">Membrane</location>
        <topology evidence="1">Multi-pass membrane protein</topology>
    </subcellularLocation>
</comment>
<dbReference type="SUPFAM" id="SSF52047">
    <property type="entry name" value="RNI-like"/>
    <property type="match status" value="1"/>
</dbReference>
<name>A0A8H6F490_CANAX</name>
<dbReference type="SMART" id="SM00100">
    <property type="entry name" value="cNMP"/>
    <property type="match status" value="2"/>
</dbReference>
<evidence type="ECO:0000259" key="11">
    <source>
        <dbReference type="PROSITE" id="PS50181"/>
    </source>
</evidence>
<dbReference type="Gene3D" id="3.80.10.10">
    <property type="entry name" value="Ribonuclease Inhibitor"/>
    <property type="match status" value="2"/>
</dbReference>
<keyword evidence="2" id="KW-0813">Transport</keyword>
<feature type="region of interest" description="Disordered" evidence="9">
    <location>
        <begin position="1"/>
        <end position="21"/>
    </location>
</feature>
<accession>A0A8H6F490</accession>
<feature type="compositionally biased region" description="Polar residues" evidence="9">
    <location>
        <begin position="8"/>
        <end position="21"/>
    </location>
</feature>
<evidence type="ECO:0000256" key="5">
    <source>
        <dbReference type="ARBA" id="ARBA00023065"/>
    </source>
</evidence>
<feature type="domain" description="Cyclic nucleotide-binding" evidence="10">
    <location>
        <begin position="198"/>
        <end position="304"/>
    </location>
</feature>
<dbReference type="Pfam" id="PF25372">
    <property type="entry name" value="DUF7885"/>
    <property type="match status" value="1"/>
</dbReference>
<dbReference type="InterPro" id="IPR050866">
    <property type="entry name" value="CNG_cation_channel"/>
</dbReference>
<protein>
    <submittedName>
        <fullName evidence="12">Cyclic nucleotide-binding domain family protein</fullName>
    </submittedName>
</protein>
<dbReference type="PANTHER" id="PTHR45638">
    <property type="entry name" value="CYCLIC NUCLEOTIDE-GATED CATION CHANNEL SUBUNIT A"/>
    <property type="match status" value="1"/>
</dbReference>
<dbReference type="Gene3D" id="2.60.120.10">
    <property type="entry name" value="Jelly Rolls"/>
    <property type="match status" value="2"/>
</dbReference>
<dbReference type="SMART" id="SM00256">
    <property type="entry name" value="FBOX"/>
    <property type="match status" value="1"/>
</dbReference>
<dbReference type="SMR" id="A0A8H6F490"/>
<evidence type="ECO:0000256" key="7">
    <source>
        <dbReference type="ARBA" id="ARBA00023286"/>
    </source>
</evidence>
<dbReference type="GO" id="GO:0044877">
    <property type="term" value="F:protein-containing complex binding"/>
    <property type="evidence" value="ECO:0007669"/>
    <property type="project" value="TreeGrafter"/>
</dbReference>
<dbReference type="Proteomes" id="UP000536275">
    <property type="component" value="Unassembled WGS sequence"/>
</dbReference>
<evidence type="ECO:0000259" key="10">
    <source>
        <dbReference type="PROSITE" id="PS50042"/>
    </source>
</evidence>
<dbReference type="InterPro" id="IPR032675">
    <property type="entry name" value="LRR_dom_sf"/>
</dbReference>
<evidence type="ECO:0000313" key="12">
    <source>
        <dbReference type="EMBL" id="KAF6067152.1"/>
    </source>
</evidence>
<dbReference type="CDD" id="cd00038">
    <property type="entry name" value="CAP_ED"/>
    <property type="match status" value="2"/>
</dbReference>
<dbReference type="SUPFAM" id="SSF81383">
    <property type="entry name" value="F-box domain"/>
    <property type="match status" value="1"/>
</dbReference>
<dbReference type="CDD" id="cd09917">
    <property type="entry name" value="F-box_SF"/>
    <property type="match status" value="1"/>
</dbReference>
<dbReference type="InterPro" id="IPR000595">
    <property type="entry name" value="cNMP-bd_dom"/>
</dbReference>
<feature type="domain" description="Cyclic nucleotide-binding" evidence="10">
    <location>
        <begin position="58"/>
        <end position="175"/>
    </location>
</feature>
<dbReference type="FunFam" id="2.60.120.10:FF:000057">
    <property type="entry name" value="Cyclic nucleotide-binding domain protein"/>
    <property type="match status" value="1"/>
</dbReference>
<comment type="caution">
    <text evidence="12">The sequence shown here is derived from an EMBL/GenBank/DDBJ whole genome shotgun (WGS) entry which is preliminary data.</text>
</comment>
<evidence type="ECO:0000256" key="1">
    <source>
        <dbReference type="ARBA" id="ARBA00004141"/>
    </source>
</evidence>
<dbReference type="InterPro" id="IPR057207">
    <property type="entry name" value="FBXL15_LRR"/>
</dbReference>
<dbReference type="GO" id="GO:0005249">
    <property type="term" value="F:voltage-gated potassium channel activity"/>
    <property type="evidence" value="ECO:0007669"/>
    <property type="project" value="TreeGrafter"/>
</dbReference>
<keyword evidence="5" id="KW-0406">Ion transport</keyword>
<keyword evidence="8" id="KW-0407">Ion channel</keyword>
<evidence type="ECO:0000256" key="9">
    <source>
        <dbReference type="SAM" id="MobiDB-lite"/>
    </source>
</evidence>
<sequence>MSYKRKSYNPSPLSSPKSNTSLRHDITVTSSEYNNSDEYEVEDNVPTIFLNQLATFPLFKNAPTSFHKQVAANLRLIHYRPQEFIIKKGDLSRSMYWILKGTVSVTSTDGEEVYAELNQGEFFGEIGILYNRPRTATVIAKTRILLGVLTAESLNRVLKNFPLIERRIRDEAQERLAMQDKKNKEPLSIQSFITNLPLFQFLPPDIIHKLALSVEPLVFSPFEYILRKGDTCGDIYFIIEGEVEVLNQEGVIEIPLARLSSGSYFGEMSFLNYLQNKPRIRTATIRSVTYCELMVIKSEYLEKLCDDYPTIIEDMKITAEERKVVKPAQGIFRPNWSINPTRTIPPQKRQRENENENVDYVPFTKRMRMASMKRRRSSALAIVEPLPETILMKIFGYLSLPDLMKLRRVSKRWRKMVTTTAPLEVLDLSQYSTTIDNKALIAITDFAGSRPRVIDISGCFHITDEGFSHMVNEIGIGGRLEVLRMASVWEVTGMAIMDLCFPGEKLEEIDLTNCRKVDDNVVQRLLQKCHLKVLNLSYCKGISDSVVPYFNNLESLDLTRCSGITDAGFAQLPFSPSLRKLSLKQCSYLTDNAIYSIANAARNLEILNLNFCCGLTDGSLSAIAMGFPYLREIDLSFCGSAVSDSSVASLSVLYYLERVLVRGCVRLTRAGLDTLFGGPCPLNFIDISQCRNAHVYPGNFPAPPFQSNLVRVSNKIIYIVV</sequence>
<dbReference type="PROSITE" id="PS00889">
    <property type="entry name" value="CNMP_BINDING_2"/>
    <property type="match status" value="1"/>
</dbReference>
<dbReference type="EMBL" id="JABWAD010000055">
    <property type="protein sequence ID" value="KAF6067152.1"/>
    <property type="molecule type" value="Genomic_DNA"/>
</dbReference>
<evidence type="ECO:0000256" key="8">
    <source>
        <dbReference type="ARBA" id="ARBA00023303"/>
    </source>
</evidence>
<dbReference type="PANTHER" id="PTHR45638:SF19">
    <property type="entry name" value="CYCLIC NUCLEOTIDE-BINDING DOMAIN-CONTAINING PROTEIN"/>
    <property type="match status" value="1"/>
</dbReference>
<dbReference type="GO" id="GO:0005221">
    <property type="term" value="F:intracellularly cyclic nucleotide-activated monoatomic cation channel activity"/>
    <property type="evidence" value="ECO:0007669"/>
    <property type="project" value="InterPro"/>
</dbReference>
<dbReference type="InterPro" id="IPR001611">
    <property type="entry name" value="Leu-rich_rpt"/>
</dbReference>
<keyword evidence="4" id="KW-1133">Transmembrane helix</keyword>
<dbReference type="Pfam" id="PF13516">
    <property type="entry name" value="LRR_6"/>
    <property type="match status" value="1"/>
</dbReference>
<dbReference type="PROSITE" id="PS50181">
    <property type="entry name" value="FBOX"/>
    <property type="match status" value="1"/>
</dbReference>
<dbReference type="InterPro" id="IPR014710">
    <property type="entry name" value="RmlC-like_jellyroll"/>
</dbReference>